<protein>
    <submittedName>
        <fullName evidence="1">Uncharacterized protein</fullName>
    </submittedName>
</protein>
<evidence type="ECO:0000313" key="2">
    <source>
        <dbReference type="Proteomes" id="UP000252355"/>
    </source>
</evidence>
<comment type="caution">
    <text evidence="1">The sequence shown here is derived from an EMBL/GenBank/DDBJ whole genome shotgun (WGS) entry which is preliminary data.</text>
</comment>
<dbReference type="EMBL" id="QOQW01000005">
    <property type="protein sequence ID" value="RCK80671.1"/>
    <property type="molecule type" value="Genomic_DNA"/>
</dbReference>
<reference evidence="1 2" key="1">
    <citation type="submission" date="2018-05" db="EMBL/GenBank/DDBJ databases">
        <title>A metagenomic window into the 2 km-deep terrestrial subsurface aquifer revealed taxonomically and functionally diverse microbial community comprising novel uncultured bacterial lineages.</title>
        <authorList>
            <person name="Kadnikov V.V."/>
            <person name="Mardanov A.V."/>
            <person name="Beletsky A.V."/>
            <person name="Banks D."/>
            <person name="Pimenov N.V."/>
            <person name="Frank Y.A."/>
            <person name="Karnachuk O.V."/>
            <person name="Ravin N.V."/>
        </authorList>
    </citation>
    <scope>NUCLEOTIDE SEQUENCE [LARGE SCALE GENOMIC DNA]</scope>
    <source>
        <strain evidence="1">BY5</strain>
    </source>
</reference>
<organism evidence="1 2">
    <name type="scientific">Candidatus Ozemobacter sibiricus</name>
    <dbReference type="NCBI Taxonomy" id="2268124"/>
    <lineage>
        <taxon>Bacteria</taxon>
        <taxon>Candidatus Ozemobacteria</taxon>
        <taxon>Candidatus Ozemobacterales</taxon>
        <taxon>Candidatus Ozemobacteraceae</taxon>
        <taxon>Candidatus Ozemobacter</taxon>
    </lineage>
</organism>
<evidence type="ECO:0000313" key="1">
    <source>
        <dbReference type="EMBL" id="RCK80671.1"/>
    </source>
</evidence>
<dbReference type="AlphaFoldDB" id="A0A367ZTK4"/>
<proteinExistence type="predicted"/>
<accession>A0A367ZTK4</accession>
<name>A0A367ZTK4_9BACT</name>
<dbReference type="Proteomes" id="UP000252355">
    <property type="component" value="Unassembled WGS sequence"/>
</dbReference>
<gene>
    <name evidence="1" type="ORF">OZSIB_2984</name>
</gene>
<sequence length="72" mass="7959">MHGAPPGQSCDQGCTVSPILVQGGSIQAKTAEPARFSVAFRPEILYMYGTSIPHFHFRLIPYRGENHEALHH</sequence>